<dbReference type="PROSITE" id="PS00661">
    <property type="entry name" value="FERM_2"/>
    <property type="match status" value="1"/>
</dbReference>
<dbReference type="Proteomes" id="UP000694542">
    <property type="component" value="Chromosome 3"/>
</dbReference>
<evidence type="ECO:0000256" key="10">
    <source>
        <dbReference type="ARBA" id="ARBA00071357"/>
    </source>
</evidence>
<evidence type="ECO:0000313" key="16">
    <source>
        <dbReference type="Proteomes" id="UP000694542"/>
    </source>
</evidence>
<dbReference type="GO" id="GO:0005912">
    <property type="term" value="C:adherens junction"/>
    <property type="evidence" value="ECO:0007669"/>
    <property type="project" value="UniProtKB-SubCell"/>
</dbReference>
<sequence length="1301" mass="140540">VGGRQVSREAWRHPAPLPRATQRRTRCTCSARRRAPPRPAPGTQQGALPPGSRACRAEALGPGALAAPGRAPAPQLRSAFRPRPAPARAPWPLPPGETLPASRRLRPARPQLPGSRLPRAPGPEPPRPQERQPEPPQGAPAPSPPPPQEPQPQLPPKEPQPEPAPRSPPKEPQLRAPLHPRSPSPSPPQGAPAPSPHKEPQPEPPPKEPQPGPPQEPQPEPPPRSPSPKPPSTPGAPATAPPRSPSPSPPRSPSPGPPPGAPARGPQGAPAPGPLPGAPARAPLQPRSPSPRSPQGAPAPGPPRSPSPSPPKEPQPQAPLHPRNPSHSTPPGAPARAPPRSPSPPPPQEPQPQPPQGAPATAPPKEPQPEPPTKSPSPRPPPGAPAPSPPPPQEPQPRAPPKEPQPQGPSTPGAPACAPPPKEPQPRAPPPGAPARAPSKEPQPQAPLHPRSPSHSPPRSPSPSPPPPQEPQPALPRQGAPARAPPPQEPQPEPCPPGAPLPRTAAAPRPPPPPAHRPGAEAADRPRDTAAPGPARPALPRHKGASGAGGSRPGARGAGCSRQAPPSLRPSPPRPAPPPSRSRAAAGCSGPAAPAQRRPRRPPRGSRCSRRGRPAPSPPLPPPRPGIGARARAARTTRRGLGGAGPGARLPAAADMGCFCAAPEDFYCEVLLLDDAKLTLTSQQQGIKKSTKGSVVLDHVFRHVNLVEIDYFGLRYCDRSHQTYWLDPARTLAEHKELINTGPPYTLYFGIKFYAEDPCKLKEEITRYQFFLQVKQDVLQGRLPCPVNTAAQLGAYAIQAELGDYDPYKHTTGYVSEYRFVPDQKEELEEAIERIHKTLMGQTPSEAELNYLRTAKSLEMYGVDLHPVYGENKSEYFLGLTPVGVVVYKNKKQVGKYFWPRITKVHFKETQFELRVLGKDCNETSFFFEARSKTACKHLWKCSVEHHTFFRMPESESSSLSRRLSKFGSAGYKHRRRTASQRSRGLCVELPRPDQNVARSRSKTYPKRAAQTQPAGPQGASPGPADAEDGGSGGAARILAPSPVKSFKKAKNENSPDAQRSKSQVPWDENGPQSGLYNSPGDRVKSPKFPSARRRNPSCGSDDSVQPTRRRKAQNSGEDSDLKQRRRSRSRCNTSSGSESESSHREHRKKRHRIRQENDMVDSAPQWEAVLRRQKEKTQADPNNRRSRHRSRSRSPDIQAKEELWKHIQKELVDPSGLSEEQLKEIPYTKVETQGDPVRIRHSHSPRSYRQYRRSQCSDGERSVLSEMNSKTELVPPLPVTRSSDAQGSGGSTVHQVGQMF</sequence>
<comment type="subcellular location">
    <subcellularLocation>
        <location evidence="3">Cell junction</location>
        <location evidence="3">Adherens junction</location>
    </subcellularLocation>
    <subcellularLocation>
        <location evidence="1">Cytoplasm</location>
        <location evidence="1">Cytoskeleton</location>
    </subcellularLocation>
    <subcellularLocation>
        <location evidence="2">Photoreceptor inner segment</location>
    </subcellularLocation>
</comment>
<feature type="compositionally biased region" description="Basic and acidic residues" evidence="13">
    <location>
        <begin position="1"/>
        <end position="12"/>
    </location>
</feature>
<dbReference type="Gene3D" id="2.30.29.30">
    <property type="entry name" value="Pleckstrin-homology domain (PH domain)/Phosphotyrosine-binding domain (PTB)"/>
    <property type="match status" value="1"/>
</dbReference>
<evidence type="ECO:0000256" key="5">
    <source>
        <dbReference type="ARBA" id="ARBA00023212"/>
    </source>
</evidence>
<feature type="compositionally biased region" description="Pro residues" evidence="13">
    <location>
        <begin position="417"/>
        <end position="433"/>
    </location>
</feature>
<evidence type="ECO:0000256" key="4">
    <source>
        <dbReference type="ARBA" id="ARBA00022490"/>
    </source>
</evidence>
<evidence type="ECO:0000256" key="8">
    <source>
        <dbReference type="ARBA" id="ARBA00030226"/>
    </source>
</evidence>
<dbReference type="Ensembl" id="ENSCAFT00040016887.1">
    <property type="protein sequence ID" value="ENSCAFP00040014637.1"/>
    <property type="gene ID" value="ENSCAFG00040009055.1"/>
</dbReference>
<dbReference type="PROSITE" id="PS50057">
    <property type="entry name" value="FERM_3"/>
    <property type="match status" value="1"/>
</dbReference>
<dbReference type="Gene3D" id="1.20.80.10">
    <property type="match status" value="1"/>
</dbReference>
<dbReference type="PRINTS" id="PR00661">
    <property type="entry name" value="ERMFAMILY"/>
</dbReference>
<name>A0A8C0S1X5_CANLF</name>
<feature type="compositionally biased region" description="Low complexity" evidence="13">
    <location>
        <begin position="1131"/>
        <end position="1140"/>
    </location>
</feature>
<comment type="subunit">
    <text evidence="9">Component of a complex composed of PALS1, CRB1 and EPB41L5. Within the complex, interacts (via FERM domain) with PALS1 (via HOOK domain) and with CRB1 (via intracellular domain). Interacts with CRB2 (via intracellular domain). Interacts with CRB3 (via intracellular domain).</text>
</comment>
<dbReference type="GO" id="GO:0001917">
    <property type="term" value="C:photoreceptor inner segment"/>
    <property type="evidence" value="ECO:0007669"/>
    <property type="project" value="UniProtKB-SubCell"/>
</dbReference>
<protein>
    <recommendedName>
        <fullName evidence="10">Band 4.1-like protein 4A</fullName>
    </recommendedName>
    <alternativeName>
        <fullName evidence="7">Band 4.1-like protein 5</fullName>
    </alternativeName>
    <alternativeName>
        <fullName evidence="12">Erythrocyte membrane protein band 4.1-like 4A</fullName>
    </alternativeName>
    <alternativeName>
        <fullName evidence="8">Erythrocyte membrane protein band 4.1-like 5</fullName>
    </alternativeName>
    <alternativeName>
        <fullName evidence="11">Protein NBL4</fullName>
    </alternativeName>
</protein>
<feature type="compositionally biased region" description="Basic and acidic residues" evidence="13">
    <location>
        <begin position="1170"/>
        <end position="1179"/>
    </location>
</feature>
<feature type="region of interest" description="Disordered" evidence="13">
    <location>
        <begin position="1"/>
        <end position="647"/>
    </location>
</feature>
<evidence type="ECO:0000256" key="7">
    <source>
        <dbReference type="ARBA" id="ARBA00023841"/>
    </source>
</evidence>
<dbReference type="SUPFAM" id="SSF47031">
    <property type="entry name" value="Second domain of FERM"/>
    <property type="match status" value="1"/>
</dbReference>
<dbReference type="CDD" id="cd14473">
    <property type="entry name" value="FERM_B-lobe"/>
    <property type="match status" value="1"/>
</dbReference>
<feature type="compositionally biased region" description="Pro residues" evidence="13">
    <location>
        <begin position="202"/>
        <end position="261"/>
    </location>
</feature>
<dbReference type="InterPro" id="IPR030696">
    <property type="entry name" value="Band4.1-like4A_FERM_F1"/>
</dbReference>
<feature type="compositionally biased region" description="Pro residues" evidence="13">
    <location>
        <begin position="483"/>
        <end position="500"/>
    </location>
</feature>
<feature type="compositionally biased region" description="Polar residues" evidence="13">
    <location>
        <begin position="1098"/>
        <end position="1107"/>
    </location>
</feature>
<feature type="compositionally biased region" description="Low complexity" evidence="13">
    <location>
        <begin position="1009"/>
        <end position="1025"/>
    </location>
</feature>
<feature type="compositionally biased region" description="Pro residues" evidence="13">
    <location>
        <begin position="83"/>
        <end position="97"/>
    </location>
</feature>
<dbReference type="InterPro" id="IPR011993">
    <property type="entry name" value="PH-like_dom_sf"/>
</dbReference>
<dbReference type="CDD" id="cd17107">
    <property type="entry name" value="FERM_F1_EPB41L4A"/>
    <property type="match status" value="1"/>
</dbReference>
<reference evidence="15" key="2">
    <citation type="submission" date="2025-08" db="UniProtKB">
        <authorList>
            <consortium name="Ensembl"/>
        </authorList>
    </citation>
    <scope>IDENTIFICATION</scope>
</reference>
<feature type="region of interest" description="Disordered" evidence="13">
    <location>
        <begin position="970"/>
        <end position="1203"/>
    </location>
</feature>
<proteinExistence type="predicted"/>
<dbReference type="GO" id="GO:0016020">
    <property type="term" value="C:membrane"/>
    <property type="evidence" value="ECO:0007669"/>
    <property type="project" value="UniProtKB-ARBA"/>
</dbReference>
<evidence type="ECO:0000256" key="6">
    <source>
        <dbReference type="ARBA" id="ARBA00023750"/>
    </source>
</evidence>
<feature type="compositionally biased region" description="Pro residues" evidence="13">
    <location>
        <begin position="134"/>
        <end position="167"/>
    </location>
</feature>
<reference evidence="15" key="1">
    <citation type="submission" date="2018-10" db="EMBL/GenBank/DDBJ databases">
        <title>De novo assembly of a Great Dane genome.</title>
        <authorList>
            <person name="Kidd J.M."/>
            <person name="Pendleton A.L."/>
            <person name="Shen F."/>
            <person name="Emery S."/>
        </authorList>
    </citation>
    <scope>NUCLEOTIDE SEQUENCE [LARGE SCALE GENOMIC DNA]</scope>
    <source>
        <strain evidence="15">Great Dane</strain>
    </source>
</reference>
<dbReference type="SMART" id="SM01196">
    <property type="entry name" value="FERM_C"/>
    <property type="match status" value="1"/>
</dbReference>
<dbReference type="SMART" id="SM00295">
    <property type="entry name" value="B41"/>
    <property type="match status" value="1"/>
</dbReference>
<dbReference type="InterPro" id="IPR019748">
    <property type="entry name" value="FERM_central"/>
</dbReference>
<evidence type="ECO:0000259" key="14">
    <source>
        <dbReference type="PROSITE" id="PS50057"/>
    </source>
</evidence>
<dbReference type="InterPro" id="IPR019747">
    <property type="entry name" value="FERM_CS"/>
</dbReference>
<feature type="compositionally biased region" description="Low complexity" evidence="13">
    <location>
        <begin position="57"/>
        <end position="82"/>
    </location>
</feature>
<evidence type="ECO:0000256" key="12">
    <source>
        <dbReference type="ARBA" id="ARBA00077094"/>
    </source>
</evidence>
<comment type="function">
    <text evidence="6">Plays a role in the formation and organization of tight junctions during the establishment of polarity in epithelial cells.</text>
</comment>
<evidence type="ECO:0000256" key="3">
    <source>
        <dbReference type="ARBA" id="ARBA00004536"/>
    </source>
</evidence>
<dbReference type="PANTHER" id="PTHR23280">
    <property type="entry name" value="4.1 G PROTEIN"/>
    <property type="match status" value="1"/>
</dbReference>
<feature type="compositionally biased region" description="Basic residues" evidence="13">
    <location>
        <begin position="21"/>
        <end position="36"/>
    </location>
</feature>
<feature type="compositionally biased region" description="Pro residues" evidence="13">
    <location>
        <begin position="331"/>
        <end position="409"/>
    </location>
</feature>
<feature type="compositionally biased region" description="Basic and acidic residues" evidence="13">
    <location>
        <begin position="518"/>
        <end position="528"/>
    </location>
</feature>
<accession>A0A8C0S1X5</accession>
<feature type="compositionally biased region" description="Basic residues" evidence="13">
    <location>
        <begin position="1145"/>
        <end position="1154"/>
    </location>
</feature>
<evidence type="ECO:0000256" key="13">
    <source>
        <dbReference type="SAM" id="MobiDB-lite"/>
    </source>
</evidence>
<feature type="region of interest" description="Disordered" evidence="13">
    <location>
        <begin position="1229"/>
        <end position="1301"/>
    </location>
</feature>
<feature type="compositionally biased region" description="Low complexity" evidence="13">
    <location>
        <begin position="581"/>
        <end position="596"/>
    </location>
</feature>
<dbReference type="InterPro" id="IPR000299">
    <property type="entry name" value="FERM_domain"/>
</dbReference>
<evidence type="ECO:0000256" key="9">
    <source>
        <dbReference type="ARBA" id="ARBA00046505"/>
    </source>
</evidence>
<dbReference type="InterPro" id="IPR014352">
    <property type="entry name" value="FERM/acyl-CoA-bd_prot_sf"/>
</dbReference>
<dbReference type="SMART" id="SM01195">
    <property type="entry name" value="FA"/>
    <property type="match status" value="1"/>
</dbReference>
<dbReference type="InterPro" id="IPR000798">
    <property type="entry name" value="Ez/rad/moesin-like"/>
</dbReference>
<dbReference type="InterPro" id="IPR014847">
    <property type="entry name" value="FA"/>
</dbReference>
<evidence type="ECO:0000313" key="15">
    <source>
        <dbReference type="Ensembl" id="ENSCAFP00040014637.1"/>
    </source>
</evidence>
<dbReference type="CDD" id="cd13186">
    <property type="entry name" value="FERM_C_NBL4_NBL5"/>
    <property type="match status" value="1"/>
</dbReference>
<feature type="compositionally biased region" description="Polar residues" evidence="13">
    <location>
        <begin position="1053"/>
        <end position="1064"/>
    </location>
</feature>
<dbReference type="InterPro" id="IPR018980">
    <property type="entry name" value="FERM_PH-like_C"/>
</dbReference>
<evidence type="ECO:0000256" key="11">
    <source>
        <dbReference type="ARBA" id="ARBA00075138"/>
    </source>
</evidence>
<keyword evidence="5" id="KW-0206">Cytoskeleton</keyword>
<feature type="compositionally biased region" description="Low complexity" evidence="13">
    <location>
        <begin position="553"/>
        <end position="566"/>
    </location>
</feature>
<feature type="compositionally biased region" description="Low complexity" evidence="13">
    <location>
        <begin position="108"/>
        <end position="119"/>
    </location>
</feature>
<feature type="compositionally biased region" description="Polar residues" evidence="13">
    <location>
        <begin position="1281"/>
        <end position="1301"/>
    </location>
</feature>
<feature type="compositionally biased region" description="Basic residues" evidence="13">
    <location>
        <begin position="1240"/>
        <end position="1253"/>
    </location>
</feature>
<feature type="compositionally biased region" description="Pro residues" evidence="13">
    <location>
        <begin position="180"/>
        <end position="195"/>
    </location>
</feature>
<dbReference type="InterPro" id="IPR035963">
    <property type="entry name" value="FERM_2"/>
</dbReference>
<dbReference type="InterPro" id="IPR029071">
    <property type="entry name" value="Ubiquitin-like_domsf"/>
</dbReference>
<feature type="compositionally biased region" description="Pro residues" evidence="13">
    <location>
        <begin position="567"/>
        <end position="580"/>
    </location>
</feature>
<keyword evidence="4" id="KW-0963">Cytoplasm</keyword>
<dbReference type="PANTHER" id="PTHR23280:SF4">
    <property type="entry name" value="BAND 4.1-LIKE PROTEIN 4A"/>
    <property type="match status" value="1"/>
</dbReference>
<feature type="domain" description="FERM" evidence="14">
    <location>
        <begin position="666"/>
        <end position="954"/>
    </location>
</feature>
<dbReference type="GO" id="GO:0005856">
    <property type="term" value="C:cytoskeleton"/>
    <property type="evidence" value="ECO:0007669"/>
    <property type="project" value="UniProtKB-SubCell"/>
</dbReference>
<dbReference type="PROSITE" id="PS00660">
    <property type="entry name" value="FERM_1"/>
    <property type="match status" value="1"/>
</dbReference>
<dbReference type="GO" id="GO:0008092">
    <property type="term" value="F:cytoskeletal protein binding"/>
    <property type="evidence" value="ECO:0007669"/>
    <property type="project" value="InterPro"/>
</dbReference>
<dbReference type="InterPro" id="IPR019749">
    <property type="entry name" value="Band_41_domain"/>
</dbReference>
<evidence type="ECO:0000256" key="1">
    <source>
        <dbReference type="ARBA" id="ARBA00004245"/>
    </source>
</evidence>
<dbReference type="FunFam" id="1.20.80.10:FF:000003">
    <property type="entry name" value="Tyrosine-protein phosphatase non-receptor type 4"/>
    <property type="match status" value="1"/>
</dbReference>
<dbReference type="FunFam" id="2.30.29.30:FF:000002">
    <property type="entry name" value="Band 4.1-like protein 5 isoform 1"/>
    <property type="match status" value="1"/>
</dbReference>
<dbReference type="Gene3D" id="3.10.20.90">
    <property type="entry name" value="Phosphatidylinositol 3-kinase Catalytic Subunit, Chain A, domain 1"/>
    <property type="match status" value="1"/>
</dbReference>
<dbReference type="PRINTS" id="PR00935">
    <property type="entry name" value="BAND41"/>
</dbReference>
<evidence type="ECO:0000256" key="2">
    <source>
        <dbReference type="ARBA" id="ARBA00004437"/>
    </source>
</evidence>
<feature type="compositionally biased region" description="Basic residues" evidence="13">
    <location>
        <begin position="597"/>
        <end position="613"/>
    </location>
</feature>
<feature type="compositionally biased region" description="Pro residues" evidence="13">
    <location>
        <begin position="615"/>
        <end position="625"/>
    </location>
</feature>
<dbReference type="SUPFAM" id="SSF54236">
    <property type="entry name" value="Ubiquitin-like"/>
    <property type="match status" value="1"/>
</dbReference>
<organism evidence="15 16">
    <name type="scientific">Canis lupus familiaris</name>
    <name type="common">Dog</name>
    <name type="synonym">Canis familiaris</name>
    <dbReference type="NCBI Taxonomy" id="9615"/>
    <lineage>
        <taxon>Eukaryota</taxon>
        <taxon>Metazoa</taxon>
        <taxon>Chordata</taxon>
        <taxon>Craniata</taxon>
        <taxon>Vertebrata</taxon>
        <taxon>Euteleostomi</taxon>
        <taxon>Mammalia</taxon>
        <taxon>Eutheria</taxon>
        <taxon>Laurasiatheria</taxon>
        <taxon>Carnivora</taxon>
        <taxon>Caniformia</taxon>
        <taxon>Canidae</taxon>
        <taxon>Canis</taxon>
    </lineage>
</organism>
<dbReference type="Pfam" id="PF09380">
    <property type="entry name" value="FERM_C"/>
    <property type="match status" value="1"/>
</dbReference>
<dbReference type="Pfam" id="PF00373">
    <property type="entry name" value="FERM_M"/>
    <property type="match status" value="1"/>
</dbReference>
<dbReference type="InterPro" id="IPR018979">
    <property type="entry name" value="FERM_N"/>
</dbReference>
<dbReference type="SUPFAM" id="SSF50729">
    <property type="entry name" value="PH domain-like"/>
    <property type="match status" value="1"/>
</dbReference>
<dbReference type="Pfam" id="PF09379">
    <property type="entry name" value="FERM_N"/>
    <property type="match status" value="1"/>
</dbReference>
<dbReference type="FunFam" id="3.10.20.90:FF:000116">
    <property type="entry name" value="band 4.1-like protein 4A isoform X1"/>
    <property type="match status" value="1"/>
</dbReference>
<feature type="compositionally biased region" description="Pro residues" evidence="13">
    <location>
        <begin position="455"/>
        <end position="474"/>
    </location>
</feature>
<feature type="compositionally biased region" description="Pro residues" evidence="13">
    <location>
        <begin position="286"/>
        <end position="319"/>
    </location>
</feature>